<dbReference type="PANTHER" id="PTHR33361:SF2">
    <property type="entry name" value="DUF885 DOMAIN-CONTAINING PROTEIN"/>
    <property type="match status" value="1"/>
</dbReference>
<evidence type="ECO:0000313" key="1">
    <source>
        <dbReference type="EMBL" id="PFG50573.1"/>
    </source>
</evidence>
<evidence type="ECO:0000313" key="2">
    <source>
        <dbReference type="Proteomes" id="UP000243542"/>
    </source>
</evidence>
<name>A0A2A9FI30_9PSEU</name>
<proteinExistence type="predicted"/>
<comment type="caution">
    <text evidence="1">The sequence shown here is derived from an EMBL/GenBank/DDBJ whole genome shotgun (WGS) entry which is preliminary data.</text>
</comment>
<organism evidence="1 2">
    <name type="scientific">Amycolatopsis sulphurea</name>
    <dbReference type="NCBI Taxonomy" id="76022"/>
    <lineage>
        <taxon>Bacteria</taxon>
        <taxon>Bacillati</taxon>
        <taxon>Actinomycetota</taxon>
        <taxon>Actinomycetes</taxon>
        <taxon>Pseudonocardiales</taxon>
        <taxon>Pseudonocardiaceae</taxon>
        <taxon>Amycolatopsis</taxon>
    </lineage>
</organism>
<reference evidence="1 2" key="1">
    <citation type="submission" date="2017-10" db="EMBL/GenBank/DDBJ databases">
        <title>Sequencing the genomes of 1000 actinobacteria strains.</title>
        <authorList>
            <person name="Klenk H.-P."/>
        </authorList>
    </citation>
    <scope>NUCLEOTIDE SEQUENCE [LARGE SCALE GENOMIC DNA]</scope>
    <source>
        <strain evidence="1 2">DSM 46092</strain>
    </source>
</reference>
<dbReference type="AlphaFoldDB" id="A0A2A9FI30"/>
<keyword evidence="2" id="KW-1185">Reference proteome</keyword>
<dbReference type="PANTHER" id="PTHR33361">
    <property type="entry name" value="GLR0591 PROTEIN"/>
    <property type="match status" value="1"/>
</dbReference>
<dbReference type="RefSeq" id="WP_098514267.1">
    <property type="nucleotide sequence ID" value="NZ_JBIAKZ010000003.1"/>
</dbReference>
<protein>
    <submittedName>
        <fullName evidence="1">Uncharacterized protein (DUF885 family)</fullName>
    </submittedName>
</protein>
<sequence>MTAAALADEFVDGMFDFDPLYAAVSGLRPDAPGLGDPSAAAEAEQRRWLLAMRERAEAIDPAGLGATDRVTREVLLSTIAEWLDRIDSRTIEFSVSSLFTSPASGLLTMLPMVTVTAGASAEAHLGRLAAIPEYLRACAQRHLAGIADGLLPVERLVRGAVEHLDRYLAEPENDPLRRQPAPDEEFATRRDDLLRDVVRPGFREYRDVLAAEVLPHGRPDERAGVSWLPGGAEIYARLARLHTTSDRTPQELHETGLAVIEGQIEQYRTLGERVFGTRELPEIFERLRTDPKLRWASAEELLETARAAITRAATEAPNWFGKIPQHPWVVEPVPEDAAPSAPPAYYLRPATDGSRPGTYFANTHQATERFRHTAEATAFHEAIPGHHFQLSAALDLTDLPLLRRINDFTAYAEGWGLYTERLADEMGLYSDDVSLLGMLTLESMRAGRLVVDTGMHALGWSRQQAVDYLIEHTPMAPVEIEAEIDRYLGFPGQALAYLVGRLEIQRLRAQAEARLGSRFDIRGFHDTVLAGGSLPLSVLDTVVSDWVAGHGDTVNWLADELVELDFEGNPLDRTIWGLPGDHGTLPDPSLAAAERHRAAYAELVRRAEAIDPAGLDRTEAVTRQVVLARARGALDTLDSQLAGFAVSDGLSSPALRLLIELPQLVPDDAEKARGYLSRLGALGGYLDAVIERQRAAAAEGLVPPEFLVRIGIDYVERYLAAERDDPLRITAKAEVAGFDEERDRLLGEVVRPAYRRYRDFLAGELLPIAKPDTQPGIGHLPGGAEKYQGLIRAQTTTDRAARELHETGLAMIEAQAEEYRTLGERVFGTRELPQIFERLRTDPALRWQDGEELLAAARAAVARAEAAAPQWFLRIPASECEVAPVPEADEVSGTIAYYLPPALDGSRPGTYYANTYEANARPRHTSEAIAFHEAVPGHHFQLTLAQELSDLPMLRRIVLFNAYTEGWGLYTERLADEMGLYSDDVARLGMLTLESMRAGRLVVDTGMHALGWTRQQAVDYLIEHTPMARVEIEGEIDRYAANPGQALGYMVGRLEIERVRAEAERALGDRFDLRGFHDVLLGHGAVPLSALDTLVGEWVAAQREAAGMS</sequence>
<dbReference type="Pfam" id="PF05960">
    <property type="entry name" value="DUF885"/>
    <property type="match status" value="2"/>
</dbReference>
<dbReference type="EMBL" id="PDJK01000002">
    <property type="protein sequence ID" value="PFG50573.1"/>
    <property type="molecule type" value="Genomic_DNA"/>
</dbReference>
<dbReference type="Proteomes" id="UP000243542">
    <property type="component" value="Unassembled WGS sequence"/>
</dbReference>
<accession>A0A2A9FI30</accession>
<dbReference type="InterPro" id="IPR010281">
    <property type="entry name" value="DUF885"/>
</dbReference>
<gene>
    <name evidence="1" type="ORF">ATK36_5814</name>
</gene>